<sequence>MVALEAWFDREAEGPTIVHTPAELDAVSDTVAGWAGPNTVQLLIAEDPGRAILDVGLDAEYARGVLCYSGPDAPDGLMSKGSDTAEEPPLYYFTGSDTEFPVDAEIPLAEVRRAAHEYLGTGGARPAGIEWQPR</sequence>
<keyword evidence="2" id="KW-1185">Reference proteome</keyword>
<protein>
    <submittedName>
        <fullName evidence="1">Imm1 family immunity protein</fullName>
    </submittedName>
</protein>
<dbReference type="Pfam" id="PF14430">
    <property type="entry name" value="Imm1"/>
    <property type="match status" value="1"/>
</dbReference>
<organism evidence="1 2">
    <name type="scientific">Saccharothrix xinjiangensis</name>
    <dbReference type="NCBI Taxonomy" id="204798"/>
    <lineage>
        <taxon>Bacteria</taxon>
        <taxon>Bacillati</taxon>
        <taxon>Actinomycetota</taxon>
        <taxon>Actinomycetes</taxon>
        <taxon>Pseudonocardiales</taxon>
        <taxon>Pseudonocardiaceae</taxon>
        <taxon>Saccharothrix</taxon>
    </lineage>
</organism>
<proteinExistence type="predicted"/>
<dbReference type="EMBL" id="JBHSJB010000052">
    <property type="protein sequence ID" value="MFC5060049.1"/>
    <property type="molecule type" value="Genomic_DNA"/>
</dbReference>
<dbReference type="Proteomes" id="UP001595833">
    <property type="component" value="Unassembled WGS sequence"/>
</dbReference>
<evidence type="ECO:0000313" key="2">
    <source>
        <dbReference type="Proteomes" id="UP001595833"/>
    </source>
</evidence>
<accession>A0ABV9YCH1</accession>
<gene>
    <name evidence="1" type="ORF">ACFPFM_40600</name>
</gene>
<reference evidence="2" key="1">
    <citation type="journal article" date="2019" name="Int. J. Syst. Evol. Microbiol.">
        <title>The Global Catalogue of Microorganisms (GCM) 10K type strain sequencing project: providing services to taxonomists for standard genome sequencing and annotation.</title>
        <authorList>
            <consortium name="The Broad Institute Genomics Platform"/>
            <consortium name="The Broad Institute Genome Sequencing Center for Infectious Disease"/>
            <person name="Wu L."/>
            <person name="Ma J."/>
        </authorList>
    </citation>
    <scope>NUCLEOTIDE SEQUENCE [LARGE SCALE GENOMIC DNA]</scope>
    <source>
        <strain evidence="2">KCTC 12848</strain>
    </source>
</reference>
<dbReference type="InterPro" id="IPR025680">
    <property type="entry name" value="DddI"/>
</dbReference>
<comment type="caution">
    <text evidence="1">The sequence shown here is derived from an EMBL/GenBank/DDBJ whole genome shotgun (WGS) entry which is preliminary data.</text>
</comment>
<dbReference type="RefSeq" id="WP_344040276.1">
    <property type="nucleotide sequence ID" value="NZ_BAAAKE010000021.1"/>
</dbReference>
<evidence type="ECO:0000313" key="1">
    <source>
        <dbReference type="EMBL" id="MFC5060049.1"/>
    </source>
</evidence>
<name>A0ABV9YCH1_9PSEU</name>